<protein>
    <recommendedName>
        <fullName evidence="2">Bifunctional ligase/repressor BirA</fullName>
    </recommendedName>
    <alternativeName>
        <fullName evidence="2">Biotin--[acetyl-CoA-carboxylase] ligase</fullName>
        <ecNumber evidence="2">6.3.4.15</ecNumber>
    </alternativeName>
    <alternativeName>
        <fullName evidence="2">Biotin--protein ligase</fullName>
    </alternativeName>
    <alternativeName>
        <fullName evidence="2">Biotin-[acetyl-CoA carboxylase] synthetase</fullName>
    </alternativeName>
</protein>
<proteinExistence type="inferred from homology"/>
<dbReference type="CDD" id="cd16442">
    <property type="entry name" value="BPL"/>
    <property type="match status" value="1"/>
</dbReference>
<accession>A0A5B8RY84</accession>
<dbReference type="EMBL" id="CP042344">
    <property type="protein sequence ID" value="QEA13714.1"/>
    <property type="molecule type" value="Genomic_DNA"/>
</dbReference>
<dbReference type="PANTHER" id="PTHR12835:SF5">
    <property type="entry name" value="BIOTIN--PROTEIN LIGASE"/>
    <property type="match status" value="1"/>
</dbReference>
<dbReference type="GO" id="GO:0005524">
    <property type="term" value="F:ATP binding"/>
    <property type="evidence" value="ECO:0007669"/>
    <property type="project" value="UniProtKB-UniRule"/>
</dbReference>
<dbReference type="KEGG" id="cof:FOZ74_12105"/>
<keyword evidence="2" id="KW-0067">ATP-binding</keyword>
<dbReference type="Gene3D" id="1.10.10.10">
    <property type="entry name" value="Winged helix-like DNA-binding domain superfamily/Winged helix DNA-binding domain"/>
    <property type="match status" value="1"/>
</dbReference>
<keyword evidence="2" id="KW-0547">Nucleotide-binding</keyword>
<dbReference type="InterPro" id="IPR030855">
    <property type="entry name" value="Bifunct_BirA"/>
</dbReference>
<comment type="function">
    <text evidence="2">Acts both as a biotin--[acetyl-CoA-carboxylase] ligase and a repressor.</text>
</comment>
<dbReference type="Pfam" id="PF08279">
    <property type="entry name" value="HTH_11"/>
    <property type="match status" value="1"/>
</dbReference>
<feature type="domain" description="BPL/LPL catalytic" evidence="3">
    <location>
        <begin position="76"/>
        <end position="263"/>
    </location>
</feature>
<gene>
    <name evidence="2" type="primary">birA</name>
    <name evidence="4" type="ORF">FOZ74_12105</name>
</gene>
<dbReference type="GO" id="GO:0005737">
    <property type="term" value="C:cytoplasm"/>
    <property type="evidence" value="ECO:0007669"/>
    <property type="project" value="TreeGrafter"/>
</dbReference>
<dbReference type="InterPro" id="IPR036388">
    <property type="entry name" value="WH-like_DNA-bd_sf"/>
</dbReference>
<dbReference type="Gene3D" id="3.30.930.10">
    <property type="entry name" value="Bira Bifunctional Protein, Domain 2"/>
    <property type="match status" value="1"/>
</dbReference>
<evidence type="ECO:0000256" key="1">
    <source>
        <dbReference type="ARBA" id="ARBA00022598"/>
    </source>
</evidence>
<keyword evidence="2" id="KW-0804">Transcription</keyword>
<dbReference type="InterPro" id="IPR004143">
    <property type="entry name" value="BPL_LPL_catalytic"/>
</dbReference>
<keyword evidence="2" id="KW-0238">DNA-binding</keyword>
<dbReference type="OrthoDB" id="9807064at2"/>
<keyword evidence="2" id="KW-0805">Transcription regulation</keyword>
<name>A0A5B8RY84_9BURK</name>
<reference evidence="4 5" key="1">
    <citation type="submission" date="2019-07" db="EMBL/GenBank/DDBJ databases">
        <title>Complete genome sequence of Comamonas sp. NLF 7-7 isolated from livestock.</title>
        <authorList>
            <person name="Kim D.H."/>
            <person name="Kim J.G."/>
        </authorList>
    </citation>
    <scope>NUCLEOTIDE SEQUENCE [LARGE SCALE GENOMIC DNA]</scope>
    <source>
        <strain evidence="4 5">NLF 7-7</strain>
    </source>
</reference>
<dbReference type="NCBIfam" id="TIGR00121">
    <property type="entry name" value="birA_ligase"/>
    <property type="match status" value="1"/>
</dbReference>
<dbReference type="InterPro" id="IPR004408">
    <property type="entry name" value="Biotin_CoA_COase_ligase"/>
</dbReference>
<keyword evidence="2" id="KW-0092">Biotin</keyword>
<dbReference type="PANTHER" id="PTHR12835">
    <property type="entry name" value="BIOTIN PROTEIN LIGASE"/>
    <property type="match status" value="1"/>
</dbReference>
<keyword evidence="1 2" id="KW-0436">Ligase</keyword>
<dbReference type="RefSeq" id="WP_146913304.1">
    <property type="nucleotide sequence ID" value="NZ_CP042344.1"/>
</dbReference>
<dbReference type="SUPFAM" id="SSF55681">
    <property type="entry name" value="Class II aaRS and biotin synthetases"/>
    <property type="match status" value="1"/>
</dbReference>
<dbReference type="GO" id="GO:0006355">
    <property type="term" value="P:regulation of DNA-templated transcription"/>
    <property type="evidence" value="ECO:0007669"/>
    <property type="project" value="UniProtKB-UniRule"/>
</dbReference>
<dbReference type="GO" id="GO:0003677">
    <property type="term" value="F:DNA binding"/>
    <property type="evidence" value="ECO:0007669"/>
    <property type="project" value="UniProtKB-UniRule"/>
</dbReference>
<dbReference type="InterPro" id="IPR013196">
    <property type="entry name" value="HTH_11"/>
</dbReference>
<dbReference type="SUPFAM" id="SSF46785">
    <property type="entry name" value="Winged helix' DNA-binding domain"/>
    <property type="match status" value="1"/>
</dbReference>
<dbReference type="AlphaFoldDB" id="A0A5B8RY84"/>
<dbReference type="InterPro" id="IPR036390">
    <property type="entry name" value="WH_DNA-bd_sf"/>
</dbReference>
<evidence type="ECO:0000256" key="2">
    <source>
        <dbReference type="HAMAP-Rule" id="MF_00978"/>
    </source>
</evidence>
<dbReference type="GO" id="GO:0004077">
    <property type="term" value="F:biotin--[biotin carboxyl-carrier protein] ligase activity"/>
    <property type="evidence" value="ECO:0007669"/>
    <property type="project" value="UniProtKB-UniRule"/>
</dbReference>
<dbReference type="Pfam" id="PF03099">
    <property type="entry name" value="BPL_LplA_LipB"/>
    <property type="match status" value="1"/>
</dbReference>
<evidence type="ECO:0000313" key="4">
    <source>
        <dbReference type="EMBL" id="QEA13714.1"/>
    </source>
</evidence>
<dbReference type="InterPro" id="IPR045864">
    <property type="entry name" value="aa-tRNA-synth_II/BPL/LPL"/>
</dbReference>
<evidence type="ECO:0000313" key="5">
    <source>
        <dbReference type="Proteomes" id="UP000321199"/>
    </source>
</evidence>
<sequence length="327" mass="34336">MKPASPAQDMLQQLAHGEAVSGELLAERLGVTRAAIWKQVAALRALGLPVAARTGAGYRLPWPLELLDAARITEALDDPAGALVQVHWQLDSTQDALARLGEDTPDLTVVLAESQSAGRGRRGRDWQCPPGMGITLSCLKRFASGPAALSGLSIAMGVCAVQAIESLVSVPGLQLKWPNDLVVGERKLAGILIEVDGEYDGPCVARIGLGLNLRLAPETPERPEAMALPATDLASCGSGPLPGRNLLAARLIAHLRAGLLRFEREGLAAFADAFARRDSLAGQPLVIHGAQGQQQGKGCGIDARGALRVDLGGRTTTVFADKVSVRR</sequence>
<dbReference type="Proteomes" id="UP000321199">
    <property type="component" value="Chromosome"/>
</dbReference>
<comment type="similarity">
    <text evidence="2">Belongs to the biotin--protein ligase family.</text>
</comment>
<keyword evidence="2" id="KW-0678">Repressor</keyword>
<dbReference type="PROSITE" id="PS51733">
    <property type="entry name" value="BPL_LPL_CATALYTIC"/>
    <property type="match status" value="1"/>
</dbReference>
<feature type="binding site" evidence="2">
    <location>
        <position position="115"/>
    </location>
    <ligand>
        <name>biotin</name>
        <dbReference type="ChEBI" id="CHEBI:57586"/>
    </ligand>
</feature>
<comment type="catalytic activity">
    <reaction evidence="2">
        <text>biotin + L-lysyl-[protein] + ATP = N(6)-biotinyl-L-lysyl-[protein] + AMP + diphosphate + H(+)</text>
        <dbReference type="Rhea" id="RHEA:11756"/>
        <dbReference type="Rhea" id="RHEA-COMP:9752"/>
        <dbReference type="Rhea" id="RHEA-COMP:10505"/>
        <dbReference type="ChEBI" id="CHEBI:15378"/>
        <dbReference type="ChEBI" id="CHEBI:29969"/>
        <dbReference type="ChEBI" id="CHEBI:30616"/>
        <dbReference type="ChEBI" id="CHEBI:33019"/>
        <dbReference type="ChEBI" id="CHEBI:57586"/>
        <dbReference type="ChEBI" id="CHEBI:83144"/>
        <dbReference type="ChEBI" id="CHEBI:456215"/>
        <dbReference type="EC" id="6.3.4.15"/>
    </reaction>
</comment>
<dbReference type="HAMAP" id="MF_00978">
    <property type="entry name" value="Bifunct_BirA"/>
    <property type="match status" value="1"/>
</dbReference>
<feature type="DNA-binding region" description="H-T-H motif" evidence="2">
    <location>
        <begin position="22"/>
        <end position="41"/>
    </location>
</feature>
<keyword evidence="5" id="KW-1185">Reference proteome</keyword>
<evidence type="ECO:0000259" key="3">
    <source>
        <dbReference type="PROSITE" id="PS51733"/>
    </source>
</evidence>
<organism evidence="4 5">
    <name type="scientific">Comamonas flocculans</name>
    <dbReference type="NCBI Taxonomy" id="2597701"/>
    <lineage>
        <taxon>Bacteria</taxon>
        <taxon>Pseudomonadati</taxon>
        <taxon>Pseudomonadota</taxon>
        <taxon>Betaproteobacteria</taxon>
        <taxon>Burkholderiales</taxon>
        <taxon>Comamonadaceae</taxon>
        <taxon>Comamonas</taxon>
    </lineage>
</organism>
<feature type="binding site" evidence="2">
    <location>
        <begin position="119"/>
        <end position="121"/>
    </location>
    <ligand>
        <name>biotin</name>
        <dbReference type="ChEBI" id="CHEBI:57586"/>
    </ligand>
</feature>
<comment type="caution">
    <text evidence="2">Lacks conserved residue(s) required for the propagation of feature annotation.</text>
</comment>
<dbReference type="EC" id="6.3.4.15" evidence="2"/>
<feature type="binding site" evidence="2">
    <location>
        <position position="187"/>
    </location>
    <ligand>
        <name>biotin</name>
        <dbReference type="ChEBI" id="CHEBI:57586"/>
    </ligand>
</feature>